<keyword evidence="12" id="KW-0624">Polysaccharide degradation</keyword>
<evidence type="ECO:0000256" key="14">
    <source>
        <dbReference type="ARBA" id="ARBA00045077"/>
    </source>
</evidence>
<comment type="subcellular location">
    <subcellularLocation>
        <location evidence="2">Secreted</location>
    </subcellularLocation>
</comment>
<gene>
    <name evidence="18" type="ORF">E0Z10_g10721</name>
</gene>
<evidence type="ECO:0000256" key="13">
    <source>
        <dbReference type="ARBA" id="ARBA00044502"/>
    </source>
</evidence>
<reference evidence="18 19" key="1">
    <citation type="submission" date="2019-03" db="EMBL/GenBank/DDBJ databases">
        <title>Draft genome sequence of Xylaria hypoxylon DSM 108379, a ubiquitous saprotrophic-parasitic fungi on hardwood.</title>
        <authorList>
            <person name="Buettner E."/>
            <person name="Leonhardt S."/>
            <person name="Gebauer A.M."/>
            <person name="Liers C."/>
            <person name="Hofrichter M."/>
            <person name="Kellner H."/>
        </authorList>
    </citation>
    <scope>NUCLEOTIDE SEQUENCE [LARGE SCALE GENOMIC DNA]</scope>
    <source>
        <strain evidence="18 19">DSM 108379</strain>
    </source>
</reference>
<dbReference type="Pfam" id="PF03443">
    <property type="entry name" value="AA9"/>
    <property type="match status" value="1"/>
</dbReference>
<keyword evidence="11" id="KW-0119">Carbohydrate metabolism</keyword>
<keyword evidence="3" id="KW-0964">Secreted</keyword>
<comment type="catalytic activity">
    <reaction evidence="14">
        <text>[(1-&gt;4)-beta-D-glucosyl]n+m + reduced acceptor + O2 = 4-dehydro-beta-D-glucosyl-[(1-&gt;4)-beta-D-glucosyl]n-1 + [(1-&gt;4)-beta-D-glucosyl]m + acceptor + H2O.</text>
        <dbReference type="EC" id="1.14.99.56"/>
    </reaction>
</comment>
<evidence type="ECO:0000259" key="17">
    <source>
        <dbReference type="Pfam" id="PF03443"/>
    </source>
</evidence>
<dbReference type="AlphaFoldDB" id="A0A4Z0YF53"/>
<keyword evidence="6" id="KW-0136">Cellulose degradation</keyword>
<keyword evidence="4" id="KW-0479">Metal-binding</keyword>
<dbReference type="PANTHER" id="PTHR33353">
    <property type="entry name" value="PUTATIVE (AFU_ORTHOLOGUE AFUA_1G12560)-RELATED"/>
    <property type="match status" value="1"/>
</dbReference>
<evidence type="ECO:0000313" key="19">
    <source>
        <dbReference type="Proteomes" id="UP000297716"/>
    </source>
</evidence>
<protein>
    <recommendedName>
        <fullName evidence="15">lytic cellulose monooxygenase (C4-dehydrogenating)</fullName>
        <ecNumber evidence="15">1.14.99.56</ecNumber>
    </recommendedName>
</protein>
<dbReference type="PANTHER" id="PTHR33353:SF10">
    <property type="entry name" value="ENDO-BETA-1,4-GLUCANASE D"/>
    <property type="match status" value="1"/>
</dbReference>
<dbReference type="InterPro" id="IPR049892">
    <property type="entry name" value="AA9"/>
</dbReference>
<comment type="cofactor">
    <cofactor evidence="1">
        <name>Cu(2+)</name>
        <dbReference type="ChEBI" id="CHEBI:29036"/>
    </cofactor>
</comment>
<feature type="chain" id="PRO_5021198516" description="lytic cellulose monooxygenase (C4-dehydrogenating)" evidence="16">
    <location>
        <begin position="21"/>
        <end position="278"/>
    </location>
</feature>
<comment type="caution">
    <text evidence="18">The sequence shown here is derived from an EMBL/GenBank/DDBJ whole genome shotgun (WGS) entry which is preliminary data.</text>
</comment>
<dbReference type="InterPro" id="IPR005103">
    <property type="entry name" value="AA9_LPMO"/>
</dbReference>
<dbReference type="Gene3D" id="2.70.50.70">
    <property type="match status" value="1"/>
</dbReference>
<evidence type="ECO:0000256" key="11">
    <source>
        <dbReference type="ARBA" id="ARBA00023277"/>
    </source>
</evidence>
<organism evidence="18 19">
    <name type="scientific">Xylaria hypoxylon</name>
    <dbReference type="NCBI Taxonomy" id="37992"/>
    <lineage>
        <taxon>Eukaryota</taxon>
        <taxon>Fungi</taxon>
        <taxon>Dikarya</taxon>
        <taxon>Ascomycota</taxon>
        <taxon>Pezizomycotina</taxon>
        <taxon>Sordariomycetes</taxon>
        <taxon>Xylariomycetidae</taxon>
        <taxon>Xylariales</taxon>
        <taxon>Xylariaceae</taxon>
        <taxon>Xylaria</taxon>
    </lineage>
</organism>
<feature type="domain" description="Auxiliary Activity family 9 catalytic" evidence="17">
    <location>
        <begin position="21"/>
        <end position="247"/>
    </location>
</feature>
<evidence type="ECO:0000256" key="5">
    <source>
        <dbReference type="ARBA" id="ARBA00022729"/>
    </source>
</evidence>
<dbReference type="CDD" id="cd21175">
    <property type="entry name" value="LPMO_AA9"/>
    <property type="match status" value="1"/>
</dbReference>
<dbReference type="GO" id="GO:0004497">
    <property type="term" value="F:monooxygenase activity"/>
    <property type="evidence" value="ECO:0007669"/>
    <property type="project" value="UniProtKB-KW"/>
</dbReference>
<evidence type="ECO:0000256" key="15">
    <source>
        <dbReference type="ARBA" id="ARBA00047174"/>
    </source>
</evidence>
<keyword evidence="5 16" id="KW-0732">Signal</keyword>
<evidence type="ECO:0000256" key="16">
    <source>
        <dbReference type="SAM" id="SignalP"/>
    </source>
</evidence>
<keyword evidence="19" id="KW-1185">Reference proteome</keyword>
<proteinExistence type="inferred from homology"/>
<keyword evidence="7" id="KW-0560">Oxidoreductase</keyword>
<evidence type="ECO:0000256" key="4">
    <source>
        <dbReference type="ARBA" id="ARBA00022723"/>
    </source>
</evidence>
<name>A0A4Z0YF53_9PEZI</name>
<dbReference type="GO" id="GO:0005576">
    <property type="term" value="C:extracellular region"/>
    <property type="evidence" value="ECO:0007669"/>
    <property type="project" value="UniProtKB-SubCell"/>
</dbReference>
<keyword evidence="9" id="KW-0503">Monooxygenase</keyword>
<evidence type="ECO:0000256" key="7">
    <source>
        <dbReference type="ARBA" id="ARBA00023002"/>
    </source>
</evidence>
<evidence type="ECO:0000256" key="9">
    <source>
        <dbReference type="ARBA" id="ARBA00023033"/>
    </source>
</evidence>
<evidence type="ECO:0000256" key="10">
    <source>
        <dbReference type="ARBA" id="ARBA00023157"/>
    </source>
</evidence>
<keyword evidence="8" id="KW-0186">Copper</keyword>
<evidence type="ECO:0000256" key="12">
    <source>
        <dbReference type="ARBA" id="ARBA00023326"/>
    </source>
</evidence>
<evidence type="ECO:0000256" key="2">
    <source>
        <dbReference type="ARBA" id="ARBA00004613"/>
    </source>
</evidence>
<accession>A0A4Z0YF53</accession>
<dbReference type="STRING" id="37992.A0A4Z0YF53"/>
<feature type="signal peptide" evidence="16">
    <location>
        <begin position="1"/>
        <end position="20"/>
    </location>
</feature>
<dbReference type="OrthoDB" id="3496539at2759"/>
<dbReference type="GO" id="GO:0030245">
    <property type="term" value="P:cellulose catabolic process"/>
    <property type="evidence" value="ECO:0007669"/>
    <property type="project" value="UniProtKB-KW"/>
</dbReference>
<keyword evidence="10" id="KW-1015">Disulfide bond</keyword>
<evidence type="ECO:0000256" key="1">
    <source>
        <dbReference type="ARBA" id="ARBA00001973"/>
    </source>
</evidence>
<evidence type="ECO:0000256" key="8">
    <source>
        <dbReference type="ARBA" id="ARBA00023008"/>
    </source>
</evidence>
<dbReference type="GO" id="GO:0046872">
    <property type="term" value="F:metal ion binding"/>
    <property type="evidence" value="ECO:0007669"/>
    <property type="project" value="UniProtKB-KW"/>
</dbReference>
<evidence type="ECO:0000313" key="18">
    <source>
        <dbReference type="EMBL" id="TGJ77550.1"/>
    </source>
</evidence>
<dbReference type="Proteomes" id="UP000297716">
    <property type="component" value="Unassembled WGS sequence"/>
</dbReference>
<sequence>MKTLYPLATLLATTSSPVSAHWVYNRLIVNGTFVGEPYQYIRPSQHGNDFLSDVNSTDMRCNVGGSSGLTNNTETATVRAGDSLGFGIGSTFGHPGIQQVYLSRAPDLPSDSSNSSVSAAAVYDGSGGWARIYALTTTPTLPSGTGTASGKNSFAEARPGAVDWATHKLATFLFPLPAETPAGEYLLRAEGMAVHAAHKPGGAQFYVACAQIRVVNGIANSRGRNNSLGPLVSIPGVYRGDEPGVLIPQFWSGLPSYTTPGPALWPPGTKEQHIAGYL</sequence>
<dbReference type="EMBL" id="SKBN01000468">
    <property type="protein sequence ID" value="TGJ77550.1"/>
    <property type="molecule type" value="Genomic_DNA"/>
</dbReference>
<comment type="similarity">
    <text evidence="13">Belongs to the polysaccharide monooxygenase AA9 family.</text>
</comment>
<evidence type="ECO:0000256" key="6">
    <source>
        <dbReference type="ARBA" id="ARBA00023001"/>
    </source>
</evidence>
<evidence type="ECO:0000256" key="3">
    <source>
        <dbReference type="ARBA" id="ARBA00022525"/>
    </source>
</evidence>
<dbReference type="EC" id="1.14.99.56" evidence="15"/>